<protein>
    <recommendedName>
        <fullName evidence="3">Spore coat protein CotO</fullName>
    </recommendedName>
</protein>
<evidence type="ECO:0000313" key="2">
    <source>
        <dbReference type="Proteomes" id="UP000002365"/>
    </source>
</evidence>
<gene>
    <name evidence="1" type="ordered locus">BMD_0735</name>
</gene>
<dbReference type="Pfam" id="PF14153">
    <property type="entry name" value="Spore_coat_CotO"/>
    <property type="match status" value="1"/>
</dbReference>
<sequence length="218" mass="25583">MTNSKSKSEENEPLMYIIQPNATQNQRSMQYYFSSKQQDNKEIKKEYVLKEEPSFSSIQEVNEPEVEKVEEIKQEEDIKIKKEIKQEEDIEIKKEIKQEKDIGIKKEIKQEKDIGIKKEIKQEKGVEHSIVPVNIPQSETKKPNKMFQSMTIKEKIEFLCSFPAHMSQPICEILYQNQKYIGTILELKEGSLYVSIPPNKEKKVLTFNDIQTISIIKI</sequence>
<dbReference type="RefSeq" id="WP_013081777.1">
    <property type="nucleotide sequence ID" value="NC_014103.1"/>
</dbReference>
<dbReference type="HOGENOM" id="CLU_093061_0_0_9"/>
<dbReference type="InterPro" id="IPR025439">
    <property type="entry name" value="Spore_coat_CotO"/>
</dbReference>
<dbReference type="AlphaFoldDB" id="D5DAL9"/>
<dbReference type="EMBL" id="CP001982">
    <property type="protein sequence ID" value="ADF37598.1"/>
    <property type="molecule type" value="Genomic_DNA"/>
</dbReference>
<accession>D5DAL9</accession>
<reference evidence="1 2" key="1">
    <citation type="journal article" date="2011" name="J. Bacteriol.">
        <title>Genome sequences of the biotechnologically important Bacillus megaterium strains QM B1551 and DSM319.</title>
        <authorList>
            <person name="Eppinger M."/>
            <person name="Bunk B."/>
            <person name="Johns M.A."/>
            <person name="Edirisinghe J.N."/>
            <person name="Kutumbaka K.K."/>
            <person name="Koenig S.S."/>
            <person name="Huot Creasy H."/>
            <person name="Rosovitz M.J."/>
            <person name="Riley D.R."/>
            <person name="Daugherty S."/>
            <person name="Martin M."/>
            <person name="Elbourne L.D."/>
            <person name="Paulsen I."/>
            <person name="Biedendieck R."/>
            <person name="Braun C."/>
            <person name="Grayburn S."/>
            <person name="Dhingra S."/>
            <person name="Lukyanchuk V."/>
            <person name="Ball B."/>
            <person name="Ul-Qamar R."/>
            <person name="Seibel J."/>
            <person name="Bremer E."/>
            <person name="Jahn D."/>
            <person name="Ravel J."/>
            <person name="Vary P.S."/>
        </authorList>
    </citation>
    <scope>NUCLEOTIDE SEQUENCE [LARGE SCALE GENOMIC DNA]</scope>
    <source>
        <strain evidence="2">DSM 319 / IMG 1521</strain>
    </source>
</reference>
<organism evidence="1 2">
    <name type="scientific">Priestia megaterium (strain DSM 319 / IMG 1521)</name>
    <name type="common">Bacillus megaterium</name>
    <dbReference type="NCBI Taxonomy" id="592022"/>
    <lineage>
        <taxon>Bacteria</taxon>
        <taxon>Bacillati</taxon>
        <taxon>Bacillota</taxon>
        <taxon>Bacilli</taxon>
        <taxon>Bacillales</taxon>
        <taxon>Bacillaceae</taxon>
        <taxon>Priestia</taxon>
    </lineage>
</organism>
<dbReference type="KEGG" id="bmd:BMD_0735"/>
<dbReference type="Proteomes" id="UP000002365">
    <property type="component" value="Chromosome"/>
</dbReference>
<proteinExistence type="predicted"/>
<evidence type="ECO:0000313" key="1">
    <source>
        <dbReference type="EMBL" id="ADF37598.1"/>
    </source>
</evidence>
<name>D5DAL9_PRIM3</name>
<dbReference type="PATRIC" id="fig|592022.4.peg.649"/>
<evidence type="ECO:0008006" key="3">
    <source>
        <dbReference type="Google" id="ProtNLM"/>
    </source>
</evidence>